<sequence length="41" mass="4758">MLLREGHCSYEDLLAFKFPVISFFLFSFPAGLKVVRFNAVF</sequence>
<dbReference type="EMBL" id="GBXM01016529">
    <property type="protein sequence ID" value="JAH92048.1"/>
    <property type="molecule type" value="Transcribed_RNA"/>
</dbReference>
<evidence type="ECO:0000313" key="2">
    <source>
        <dbReference type="EMBL" id="JAH92048.1"/>
    </source>
</evidence>
<evidence type="ECO:0000256" key="1">
    <source>
        <dbReference type="SAM" id="Phobius"/>
    </source>
</evidence>
<reference evidence="2" key="1">
    <citation type="submission" date="2014-11" db="EMBL/GenBank/DDBJ databases">
        <authorList>
            <person name="Amaro Gonzalez C."/>
        </authorList>
    </citation>
    <scope>NUCLEOTIDE SEQUENCE</scope>
</reference>
<reference evidence="2" key="2">
    <citation type="journal article" date="2015" name="Fish Shellfish Immunol.">
        <title>Early steps in the European eel (Anguilla anguilla)-Vibrio vulnificus interaction in the gills: Role of the RtxA13 toxin.</title>
        <authorList>
            <person name="Callol A."/>
            <person name="Pajuelo D."/>
            <person name="Ebbesson L."/>
            <person name="Teles M."/>
            <person name="MacKenzie S."/>
            <person name="Amaro C."/>
        </authorList>
    </citation>
    <scope>NUCLEOTIDE SEQUENCE</scope>
</reference>
<protein>
    <submittedName>
        <fullName evidence="2">Uncharacterized protein</fullName>
    </submittedName>
</protein>
<dbReference type="AlphaFoldDB" id="A0A0E9WRF7"/>
<keyword evidence="1" id="KW-0472">Membrane</keyword>
<proteinExistence type="predicted"/>
<name>A0A0E9WRF7_ANGAN</name>
<feature type="transmembrane region" description="Helical" evidence="1">
    <location>
        <begin position="12"/>
        <end position="32"/>
    </location>
</feature>
<keyword evidence="1" id="KW-1133">Transmembrane helix</keyword>
<accession>A0A0E9WRF7</accession>
<keyword evidence="1" id="KW-0812">Transmembrane</keyword>
<organism evidence="2">
    <name type="scientific">Anguilla anguilla</name>
    <name type="common">European freshwater eel</name>
    <name type="synonym">Muraena anguilla</name>
    <dbReference type="NCBI Taxonomy" id="7936"/>
    <lineage>
        <taxon>Eukaryota</taxon>
        <taxon>Metazoa</taxon>
        <taxon>Chordata</taxon>
        <taxon>Craniata</taxon>
        <taxon>Vertebrata</taxon>
        <taxon>Euteleostomi</taxon>
        <taxon>Actinopterygii</taxon>
        <taxon>Neopterygii</taxon>
        <taxon>Teleostei</taxon>
        <taxon>Anguilliformes</taxon>
        <taxon>Anguillidae</taxon>
        <taxon>Anguilla</taxon>
    </lineage>
</organism>